<feature type="domain" description="HD" evidence="12">
    <location>
        <begin position="261"/>
        <end position="427"/>
    </location>
</feature>
<evidence type="ECO:0000256" key="11">
    <source>
        <dbReference type="RuleBase" id="RU003953"/>
    </source>
</evidence>
<dbReference type="NCBIfam" id="TIGR00277">
    <property type="entry name" value="HDIG"/>
    <property type="match status" value="1"/>
</dbReference>
<keyword evidence="10 11" id="KW-0694">RNA-binding</keyword>
<dbReference type="InterPro" id="IPR002646">
    <property type="entry name" value="PolA_pol_head_dom"/>
</dbReference>
<dbReference type="RefSeq" id="WP_126552016.1">
    <property type="nucleotide sequence ID" value="NZ_BIFS01000001.1"/>
</dbReference>
<keyword evidence="4 11" id="KW-0808">Transferase</keyword>
<keyword evidence="7" id="KW-0479">Metal-binding</keyword>
<keyword evidence="3" id="KW-0820">tRNA-binding</keyword>
<dbReference type="InterPro" id="IPR006674">
    <property type="entry name" value="HD_domain"/>
</dbReference>
<dbReference type="Pfam" id="PF12627">
    <property type="entry name" value="PolyA_pol_RNAbd"/>
    <property type="match status" value="1"/>
</dbReference>
<dbReference type="GO" id="GO:0000166">
    <property type="term" value="F:nucleotide binding"/>
    <property type="evidence" value="ECO:0007669"/>
    <property type="project" value="UniProtKB-KW"/>
</dbReference>
<evidence type="ECO:0000313" key="14">
    <source>
        <dbReference type="Proteomes" id="UP000287188"/>
    </source>
</evidence>
<comment type="similarity">
    <text evidence="2 11">Belongs to the tRNA nucleotidyltransferase/poly(A) polymerase family.</text>
</comment>
<comment type="cofactor">
    <cofactor evidence="1">
        <name>Mg(2+)</name>
        <dbReference type="ChEBI" id="CHEBI:18420"/>
    </cofactor>
</comment>
<dbReference type="AlphaFoldDB" id="A0A402AMP2"/>
<sequence length="519" mass="59176">MTKQELIHSSWVLHALQRSSQLFEEHKQPVYLVGGSIRNLLLQKPCADWDIATAGNTHHLARRLADHLGGFYAPMHERASRVIVKQEQQELILDISPLQGNDIAEDLYERDFTINALAVPFNEVVAAFSQCTSLNETQSMLAARVIDPLGGLPDLNTRTLRVTSDTTFQKDPLRLLRAMRFTRQYQLTIEPATQQLIARDAYLLPQVANERIHEELYALLRPSGACEQLRFLDHHHLLTVLIPELEPARGMTQPSLHHYDVFEHSLEAVAMLEKLARILQQDSDELQHSGLDIEGEGHFQALQELLREAEQQHIFSYARLLSPPLKLAALLHDIGKPITRAVDEEGNITFYHHPQAGVPVAQNINRRLSVNTHDSRLIQQVVAHHMRPGQLSHAMLTPRAIRRYFVDMGPNGIYVTLISLADHLSMRGPDPLTVHWQRHLATVRTLLTNYIREREQILPPRLIQSEELIRRFHLQPGPLIGQLLESIAEAQAEGEIHSKEDVLWFAEEKLQQIRADSEK</sequence>
<keyword evidence="6 13" id="KW-0548">Nucleotidyltransferase</keyword>
<comment type="caution">
    <text evidence="13">The sequence shown here is derived from an EMBL/GenBank/DDBJ whole genome shotgun (WGS) entry which is preliminary data.</text>
</comment>
<dbReference type="Proteomes" id="UP000287188">
    <property type="component" value="Unassembled WGS sequence"/>
</dbReference>
<dbReference type="Gene3D" id="1.10.3090.10">
    <property type="entry name" value="cca-adding enzyme, domain 2"/>
    <property type="match status" value="1"/>
</dbReference>
<dbReference type="PROSITE" id="PS51831">
    <property type="entry name" value="HD"/>
    <property type="match status" value="1"/>
</dbReference>
<evidence type="ECO:0000256" key="1">
    <source>
        <dbReference type="ARBA" id="ARBA00001946"/>
    </source>
</evidence>
<evidence type="ECO:0000256" key="7">
    <source>
        <dbReference type="ARBA" id="ARBA00022723"/>
    </source>
</evidence>
<evidence type="ECO:0000259" key="12">
    <source>
        <dbReference type="PROSITE" id="PS51831"/>
    </source>
</evidence>
<gene>
    <name evidence="13" type="ORF">KDK_41190</name>
</gene>
<dbReference type="GO" id="GO:0000049">
    <property type="term" value="F:tRNA binding"/>
    <property type="evidence" value="ECO:0007669"/>
    <property type="project" value="UniProtKB-KW"/>
</dbReference>
<evidence type="ECO:0000256" key="9">
    <source>
        <dbReference type="ARBA" id="ARBA00022842"/>
    </source>
</evidence>
<evidence type="ECO:0000256" key="6">
    <source>
        <dbReference type="ARBA" id="ARBA00022695"/>
    </source>
</evidence>
<evidence type="ECO:0000256" key="4">
    <source>
        <dbReference type="ARBA" id="ARBA00022679"/>
    </source>
</evidence>
<dbReference type="PANTHER" id="PTHR47545:SF2">
    <property type="entry name" value="CC-ADDING TRNA NUCLEOTIDYLTRANSFERASE"/>
    <property type="match status" value="1"/>
</dbReference>
<dbReference type="GO" id="GO:0046872">
    <property type="term" value="F:metal ion binding"/>
    <property type="evidence" value="ECO:0007669"/>
    <property type="project" value="UniProtKB-KW"/>
</dbReference>
<evidence type="ECO:0000256" key="8">
    <source>
        <dbReference type="ARBA" id="ARBA00022741"/>
    </source>
</evidence>
<name>A0A402AMP2_9CHLR</name>
<evidence type="ECO:0000256" key="3">
    <source>
        <dbReference type="ARBA" id="ARBA00022555"/>
    </source>
</evidence>
<dbReference type="InterPro" id="IPR003607">
    <property type="entry name" value="HD/PDEase_dom"/>
</dbReference>
<dbReference type="Pfam" id="PF01743">
    <property type="entry name" value="PolyA_pol"/>
    <property type="match status" value="1"/>
</dbReference>
<dbReference type="EMBL" id="BIFS01000001">
    <property type="protein sequence ID" value="GCE20319.1"/>
    <property type="molecule type" value="Genomic_DNA"/>
</dbReference>
<keyword evidence="14" id="KW-1185">Reference proteome</keyword>
<dbReference type="InterPro" id="IPR006675">
    <property type="entry name" value="HDIG_dom"/>
</dbReference>
<dbReference type="GO" id="GO:0016779">
    <property type="term" value="F:nucleotidyltransferase activity"/>
    <property type="evidence" value="ECO:0007669"/>
    <property type="project" value="UniProtKB-KW"/>
</dbReference>
<dbReference type="CDD" id="cd00077">
    <property type="entry name" value="HDc"/>
    <property type="match status" value="1"/>
</dbReference>
<dbReference type="SMART" id="SM00471">
    <property type="entry name" value="HDc"/>
    <property type="match status" value="1"/>
</dbReference>
<dbReference type="InterPro" id="IPR032828">
    <property type="entry name" value="PolyA_RNA-bd"/>
</dbReference>
<dbReference type="InterPro" id="IPR043519">
    <property type="entry name" value="NT_sf"/>
</dbReference>
<dbReference type="InterPro" id="IPR050124">
    <property type="entry name" value="tRNA_CCA-adding_enzyme"/>
</dbReference>
<dbReference type="PANTHER" id="PTHR47545">
    <property type="entry name" value="MULTIFUNCTIONAL CCA PROTEIN"/>
    <property type="match status" value="1"/>
</dbReference>
<keyword evidence="5" id="KW-0819">tRNA processing</keyword>
<protein>
    <submittedName>
        <fullName evidence="13">Polynucleotide adenylyltransferase</fullName>
    </submittedName>
</protein>
<dbReference type="GO" id="GO:0008033">
    <property type="term" value="P:tRNA processing"/>
    <property type="evidence" value="ECO:0007669"/>
    <property type="project" value="UniProtKB-KW"/>
</dbReference>
<proteinExistence type="inferred from homology"/>
<dbReference type="Gene3D" id="3.30.460.10">
    <property type="entry name" value="Beta Polymerase, domain 2"/>
    <property type="match status" value="1"/>
</dbReference>
<dbReference type="SUPFAM" id="SSF81301">
    <property type="entry name" value="Nucleotidyltransferase"/>
    <property type="match status" value="1"/>
</dbReference>
<evidence type="ECO:0000256" key="10">
    <source>
        <dbReference type="ARBA" id="ARBA00022884"/>
    </source>
</evidence>
<keyword evidence="9" id="KW-0460">Magnesium</keyword>
<reference evidence="14" key="1">
    <citation type="submission" date="2018-12" db="EMBL/GenBank/DDBJ databases">
        <title>Tengunoibacter tsumagoiensis gen. nov., sp. nov., Dictyobacter kobayashii sp. nov., D. alpinus sp. nov., and D. joshuensis sp. nov. and description of Dictyobacteraceae fam. nov. within the order Ktedonobacterales isolated from Tengu-no-mugimeshi.</title>
        <authorList>
            <person name="Wang C.M."/>
            <person name="Zheng Y."/>
            <person name="Sakai Y."/>
            <person name="Toyoda A."/>
            <person name="Minakuchi Y."/>
            <person name="Abe K."/>
            <person name="Yokota A."/>
            <person name="Yabe S."/>
        </authorList>
    </citation>
    <scope>NUCLEOTIDE SEQUENCE [LARGE SCALE GENOMIC DNA]</scope>
    <source>
        <strain evidence="14">Uno11</strain>
    </source>
</reference>
<dbReference type="Pfam" id="PF01966">
    <property type="entry name" value="HD"/>
    <property type="match status" value="1"/>
</dbReference>
<evidence type="ECO:0000256" key="5">
    <source>
        <dbReference type="ARBA" id="ARBA00022694"/>
    </source>
</evidence>
<keyword evidence="8" id="KW-0547">Nucleotide-binding</keyword>
<dbReference type="SUPFAM" id="SSF81891">
    <property type="entry name" value="Poly A polymerase C-terminal region-like"/>
    <property type="match status" value="1"/>
</dbReference>
<organism evidence="13 14">
    <name type="scientific">Dictyobacter kobayashii</name>
    <dbReference type="NCBI Taxonomy" id="2014872"/>
    <lineage>
        <taxon>Bacteria</taxon>
        <taxon>Bacillati</taxon>
        <taxon>Chloroflexota</taxon>
        <taxon>Ktedonobacteria</taxon>
        <taxon>Ktedonobacterales</taxon>
        <taxon>Dictyobacteraceae</taxon>
        <taxon>Dictyobacter</taxon>
    </lineage>
</organism>
<evidence type="ECO:0000256" key="2">
    <source>
        <dbReference type="ARBA" id="ARBA00007265"/>
    </source>
</evidence>
<evidence type="ECO:0000313" key="13">
    <source>
        <dbReference type="EMBL" id="GCE20319.1"/>
    </source>
</evidence>
<accession>A0A402AMP2</accession>
<dbReference type="OrthoDB" id="9805698at2"/>